<evidence type="ECO:0008006" key="3">
    <source>
        <dbReference type="Google" id="ProtNLM"/>
    </source>
</evidence>
<dbReference type="Proteomes" id="UP000807469">
    <property type="component" value="Unassembled WGS sequence"/>
</dbReference>
<organism evidence="1 2">
    <name type="scientific">Pholiota conissans</name>
    <dbReference type="NCBI Taxonomy" id="109636"/>
    <lineage>
        <taxon>Eukaryota</taxon>
        <taxon>Fungi</taxon>
        <taxon>Dikarya</taxon>
        <taxon>Basidiomycota</taxon>
        <taxon>Agaricomycotina</taxon>
        <taxon>Agaricomycetes</taxon>
        <taxon>Agaricomycetidae</taxon>
        <taxon>Agaricales</taxon>
        <taxon>Agaricineae</taxon>
        <taxon>Strophariaceae</taxon>
        <taxon>Pholiota</taxon>
    </lineage>
</organism>
<keyword evidence="2" id="KW-1185">Reference proteome</keyword>
<name>A0A9P5Z8G8_9AGAR</name>
<dbReference type="AlphaFoldDB" id="A0A9P5Z8G8"/>
<proteinExistence type="predicted"/>
<dbReference type="SUPFAM" id="SSF52047">
    <property type="entry name" value="RNI-like"/>
    <property type="match status" value="1"/>
</dbReference>
<sequence length="497" mass="55566">MLDARYDISHLQAEEVFLAAALSSVRSKLNELQPMSQLPPEILEEIFRICVSWLYDYQKPKHPLAWTQVCSLWRQVSINSSRLWQRIDLCDSRFADEFLVRSKEAPLSVVSASPLKATTDSLTLHASRLRSIDLFLLADDMAHLFARLGPLLPALTRLSLKVPHQPSALDIDLAVPLVRHLVLDSITVKWNSCQDLVHLSLRGLDPECCPSITELHDMFASSPCLEYVRLENMNPRNLHTDSARSINLIHLKDMIISAPSSVVTALLSGLYIGPHARLQLYTSLNQGLYTIFPHGLPYLASCGRPDIGTVRLSRHSAHLICSGAPPWSELSSKTLLSISSATPLINGICTSLDRLFSLSCVTKLELNSGALFDIPLKVLQSFFAGLSNLETLLVAFNDLEALLGVLKSVRVTKETPMCLPCLRTLSFGKASVVWHLFEERWLALVMECVRTRHFHSSSLQTLEFIRCSGVSSISTAHLKPFVDEIIIHPDRRSQNYF</sequence>
<dbReference type="Gene3D" id="1.20.1280.50">
    <property type="match status" value="1"/>
</dbReference>
<evidence type="ECO:0000313" key="1">
    <source>
        <dbReference type="EMBL" id="KAF9481351.1"/>
    </source>
</evidence>
<dbReference type="EMBL" id="MU155180">
    <property type="protein sequence ID" value="KAF9481351.1"/>
    <property type="molecule type" value="Genomic_DNA"/>
</dbReference>
<dbReference type="InterPro" id="IPR036047">
    <property type="entry name" value="F-box-like_dom_sf"/>
</dbReference>
<protein>
    <recommendedName>
        <fullName evidence="3">F-box domain-containing protein</fullName>
    </recommendedName>
</protein>
<accession>A0A9P5Z8G8</accession>
<evidence type="ECO:0000313" key="2">
    <source>
        <dbReference type="Proteomes" id="UP000807469"/>
    </source>
</evidence>
<reference evidence="1" key="1">
    <citation type="submission" date="2020-11" db="EMBL/GenBank/DDBJ databases">
        <authorList>
            <consortium name="DOE Joint Genome Institute"/>
            <person name="Ahrendt S."/>
            <person name="Riley R."/>
            <person name="Andreopoulos W."/>
            <person name="Labutti K."/>
            <person name="Pangilinan J."/>
            <person name="Ruiz-Duenas F.J."/>
            <person name="Barrasa J.M."/>
            <person name="Sanchez-Garcia M."/>
            <person name="Camarero S."/>
            <person name="Miyauchi S."/>
            <person name="Serrano A."/>
            <person name="Linde D."/>
            <person name="Babiker R."/>
            <person name="Drula E."/>
            <person name="Ayuso-Fernandez I."/>
            <person name="Pacheco R."/>
            <person name="Padilla G."/>
            <person name="Ferreira P."/>
            <person name="Barriuso J."/>
            <person name="Kellner H."/>
            <person name="Castanera R."/>
            <person name="Alfaro M."/>
            <person name="Ramirez L."/>
            <person name="Pisabarro A.G."/>
            <person name="Kuo A."/>
            <person name="Tritt A."/>
            <person name="Lipzen A."/>
            <person name="He G."/>
            <person name="Yan M."/>
            <person name="Ng V."/>
            <person name="Cullen D."/>
            <person name="Martin F."/>
            <person name="Rosso M.-N."/>
            <person name="Henrissat B."/>
            <person name="Hibbett D."/>
            <person name="Martinez A.T."/>
            <person name="Grigoriev I.V."/>
        </authorList>
    </citation>
    <scope>NUCLEOTIDE SEQUENCE</scope>
    <source>
        <strain evidence="1">CIRM-BRFM 674</strain>
    </source>
</reference>
<comment type="caution">
    <text evidence="1">The sequence shown here is derived from an EMBL/GenBank/DDBJ whole genome shotgun (WGS) entry which is preliminary data.</text>
</comment>
<dbReference type="SUPFAM" id="SSF81383">
    <property type="entry name" value="F-box domain"/>
    <property type="match status" value="1"/>
</dbReference>
<dbReference type="OrthoDB" id="3351939at2759"/>
<gene>
    <name evidence="1" type="ORF">BDN70DRAFT_550211</name>
</gene>